<evidence type="ECO:0000313" key="2">
    <source>
        <dbReference type="Proteomes" id="UP000626786"/>
    </source>
</evidence>
<proteinExistence type="predicted"/>
<reference evidence="1 2" key="1">
    <citation type="submission" date="2020-08" db="EMBL/GenBank/DDBJ databases">
        <title>A Genomic Blueprint of the Chicken Gut Microbiome.</title>
        <authorList>
            <person name="Gilroy R."/>
            <person name="Ravi A."/>
            <person name="Getino M."/>
            <person name="Pursley I."/>
            <person name="Horton D.L."/>
            <person name="Alikhan N.-F."/>
            <person name="Baker D."/>
            <person name="Gharbi K."/>
            <person name="Hall N."/>
            <person name="Watson M."/>
            <person name="Adriaenssens E.M."/>
            <person name="Foster-Nyarko E."/>
            <person name="Jarju S."/>
            <person name="Secka A."/>
            <person name="Antonio M."/>
            <person name="Oren A."/>
            <person name="Chaudhuri R."/>
            <person name="La Ragione R.M."/>
            <person name="Hildebrand F."/>
            <person name="Pallen M.J."/>
        </authorList>
    </citation>
    <scope>NUCLEOTIDE SEQUENCE [LARGE SCALE GENOMIC DNA]</scope>
    <source>
        <strain evidence="1 2">Sa2YVA2</strain>
    </source>
</reference>
<evidence type="ECO:0000313" key="1">
    <source>
        <dbReference type="EMBL" id="MBD7984506.1"/>
    </source>
</evidence>
<dbReference type="Proteomes" id="UP000626786">
    <property type="component" value="Unassembled WGS sequence"/>
</dbReference>
<comment type="caution">
    <text evidence="1">The sequence shown here is derived from an EMBL/GenBank/DDBJ whole genome shotgun (WGS) entry which is preliminary data.</text>
</comment>
<protein>
    <submittedName>
        <fullName evidence="1">Uncharacterized protein</fullName>
    </submittedName>
</protein>
<keyword evidence="2" id="KW-1185">Reference proteome</keyword>
<name>A0ABR8U8Y6_9BACL</name>
<gene>
    <name evidence="1" type="ORF">H9649_07935</name>
</gene>
<accession>A0ABR8U8Y6</accession>
<sequence length="246" mass="27464">MKVLRASLGVDKHSTAKDDVISNMKKVDVMDKYLATLGKKVKGNEVRKAVKEIFGIDLHLISKEDIGTTVSAYDPAVMETLRLYLKLDKNDTNRDTDIMNMSKNDVMDSYSKMYEHKLSGKDLRVLINHIYGVNLDGISSLEHARLSINSKGQWIVKSDLDLIILTSSRDDVEVFVAPTDYYVEITGSTYLPDSLIEKLSSMGFTYDKTTNSYYYVNPIGESIPDAFKGQTIGAIVGTLATEFPPN</sequence>
<organism evidence="1 2">
    <name type="scientific">Sporosarcina quadrami</name>
    <dbReference type="NCBI Taxonomy" id="2762234"/>
    <lineage>
        <taxon>Bacteria</taxon>
        <taxon>Bacillati</taxon>
        <taxon>Bacillota</taxon>
        <taxon>Bacilli</taxon>
        <taxon>Bacillales</taxon>
        <taxon>Caryophanaceae</taxon>
        <taxon>Sporosarcina</taxon>
    </lineage>
</organism>
<dbReference type="EMBL" id="JACSQN010000006">
    <property type="protein sequence ID" value="MBD7984506.1"/>
    <property type="molecule type" value="Genomic_DNA"/>
</dbReference>